<keyword evidence="1" id="KW-1133">Transmembrane helix</keyword>
<evidence type="ECO:0000313" key="3">
    <source>
        <dbReference type="Proteomes" id="UP001595882"/>
    </source>
</evidence>
<comment type="caution">
    <text evidence="2">The sequence shown here is derived from an EMBL/GenBank/DDBJ whole genome shotgun (WGS) entry which is preliminary data.</text>
</comment>
<protein>
    <recommendedName>
        <fullName evidence="4">DUF3993 domain-containing protein</fullName>
    </recommendedName>
</protein>
<feature type="transmembrane region" description="Helical" evidence="1">
    <location>
        <begin position="12"/>
        <end position="33"/>
    </location>
</feature>
<gene>
    <name evidence="2" type="ORF">ACFOY7_01815</name>
</gene>
<accession>A0ABV8WPN2</accession>
<reference evidence="3" key="1">
    <citation type="journal article" date="2019" name="Int. J. Syst. Evol. Microbiol.">
        <title>The Global Catalogue of Microorganisms (GCM) 10K type strain sequencing project: providing services to taxonomists for standard genome sequencing and annotation.</title>
        <authorList>
            <consortium name="The Broad Institute Genomics Platform"/>
            <consortium name="The Broad Institute Genome Sequencing Center for Infectious Disease"/>
            <person name="Wu L."/>
            <person name="Ma J."/>
        </authorList>
    </citation>
    <scope>NUCLEOTIDE SEQUENCE [LARGE SCALE GENOMIC DNA]</scope>
    <source>
        <strain evidence="3">CCUG 37865</strain>
    </source>
</reference>
<proteinExistence type="predicted"/>
<dbReference type="SUPFAM" id="SSF54427">
    <property type="entry name" value="NTF2-like"/>
    <property type="match status" value="1"/>
</dbReference>
<sequence>MRYYYKKNSLFHLKNVLFILILVGVLVLIYLFISSLFNPERKAEQALELFYSYEQTGDFSNSWELFHSFMKEKFEKNNYIQERDNMFRENFGVNSFDYSYTKIDKLPKWRMSEELPEIVDVYHYTVTQSFTSKYGRLEIRQPVYVTLEGDQWVILWYYD</sequence>
<evidence type="ECO:0000256" key="1">
    <source>
        <dbReference type="SAM" id="Phobius"/>
    </source>
</evidence>
<keyword evidence="3" id="KW-1185">Reference proteome</keyword>
<evidence type="ECO:0000313" key="2">
    <source>
        <dbReference type="EMBL" id="MFC4401832.1"/>
    </source>
</evidence>
<dbReference type="Proteomes" id="UP001595882">
    <property type="component" value="Unassembled WGS sequence"/>
</dbReference>
<organism evidence="2 3">
    <name type="scientific">Gracilibacillus xinjiangensis</name>
    <dbReference type="NCBI Taxonomy" id="1193282"/>
    <lineage>
        <taxon>Bacteria</taxon>
        <taxon>Bacillati</taxon>
        <taxon>Bacillota</taxon>
        <taxon>Bacilli</taxon>
        <taxon>Bacillales</taxon>
        <taxon>Bacillaceae</taxon>
        <taxon>Gracilibacillus</taxon>
    </lineage>
</organism>
<dbReference type="EMBL" id="JBHSDT010000002">
    <property type="protein sequence ID" value="MFC4401832.1"/>
    <property type="molecule type" value="Genomic_DNA"/>
</dbReference>
<dbReference type="InterPro" id="IPR032710">
    <property type="entry name" value="NTF2-like_dom_sf"/>
</dbReference>
<evidence type="ECO:0008006" key="4">
    <source>
        <dbReference type="Google" id="ProtNLM"/>
    </source>
</evidence>
<dbReference type="RefSeq" id="WP_390248807.1">
    <property type="nucleotide sequence ID" value="NZ_JBHSDT010000002.1"/>
</dbReference>
<name>A0ABV8WPN2_9BACI</name>
<keyword evidence="1" id="KW-0472">Membrane</keyword>
<keyword evidence="1" id="KW-0812">Transmembrane</keyword>